<evidence type="ECO:0000313" key="2">
    <source>
        <dbReference type="Proteomes" id="UP000001307"/>
    </source>
</evidence>
<protein>
    <submittedName>
        <fullName evidence="1">Uncharacterized protein</fullName>
    </submittedName>
</protein>
<dbReference type="InParanoid" id="E4WU04"/>
<accession>E4WU04</accession>
<proteinExistence type="predicted"/>
<dbReference type="AlphaFoldDB" id="E4WU04"/>
<evidence type="ECO:0000313" key="1">
    <source>
        <dbReference type="EMBL" id="CBY07026.1"/>
    </source>
</evidence>
<organism evidence="1">
    <name type="scientific">Oikopleura dioica</name>
    <name type="common">Tunicate</name>
    <dbReference type="NCBI Taxonomy" id="34765"/>
    <lineage>
        <taxon>Eukaryota</taxon>
        <taxon>Metazoa</taxon>
        <taxon>Chordata</taxon>
        <taxon>Tunicata</taxon>
        <taxon>Appendicularia</taxon>
        <taxon>Copelata</taxon>
        <taxon>Oikopleuridae</taxon>
        <taxon>Oikopleura</taxon>
    </lineage>
</organism>
<dbReference type="EMBL" id="FN653016">
    <property type="protein sequence ID" value="CBY07026.1"/>
    <property type="molecule type" value="Genomic_DNA"/>
</dbReference>
<sequence>MRSLATNSPAATGRALDAQKIMQKNSSSAIVRRRYRKWRAERNKSISLWIRAELECIGCQIVAVSFEAFARDPGIGKILVEGIVFCWYFHQAGL</sequence>
<reference evidence="1" key="1">
    <citation type="journal article" date="2010" name="Science">
        <title>Plasticity of animal genome architecture unmasked by rapid evolution of a pelagic tunicate.</title>
        <authorList>
            <person name="Denoeud F."/>
            <person name="Henriet S."/>
            <person name="Mungpakdee S."/>
            <person name="Aury J.M."/>
            <person name="Da Silva C."/>
            <person name="Brinkmann H."/>
            <person name="Mikhaleva J."/>
            <person name="Olsen L.C."/>
            <person name="Jubin C."/>
            <person name="Canestro C."/>
            <person name="Bouquet J.M."/>
            <person name="Danks G."/>
            <person name="Poulain J."/>
            <person name="Campsteijn C."/>
            <person name="Adamski M."/>
            <person name="Cross I."/>
            <person name="Yadetie F."/>
            <person name="Muffato M."/>
            <person name="Louis A."/>
            <person name="Butcher S."/>
            <person name="Tsagkogeorga G."/>
            <person name="Konrad A."/>
            <person name="Singh S."/>
            <person name="Jensen M.F."/>
            <person name="Cong E.H."/>
            <person name="Eikeseth-Otteraa H."/>
            <person name="Noel B."/>
            <person name="Anthouard V."/>
            <person name="Porcel B.M."/>
            <person name="Kachouri-Lafond R."/>
            <person name="Nishino A."/>
            <person name="Ugolini M."/>
            <person name="Chourrout P."/>
            <person name="Nishida H."/>
            <person name="Aasland R."/>
            <person name="Huzurbazar S."/>
            <person name="Westhof E."/>
            <person name="Delsuc F."/>
            <person name="Lehrach H."/>
            <person name="Reinhardt R."/>
            <person name="Weissenbach J."/>
            <person name="Roy S.W."/>
            <person name="Artiguenave F."/>
            <person name="Postlethwait J.H."/>
            <person name="Manak J.R."/>
            <person name="Thompson E.M."/>
            <person name="Jaillon O."/>
            <person name="Du Pasquier L."/>
            <person name="Boudinot P."/>
            <person name="Liberles D.A."/>
            <person name="Volff J.N."/>
            <person name="Philippe H."/>
            <person name="Lenhard B."/>
            <person name="Roest Crollius H."/>
            <person name="Wincker P."/>
            <person name="Chourrout D."/>
        </authorList>
    </citation>
    <scope>NUCLEOTIDE SEQUENCE [LARGE SCALE GENOMIC DNA]</scope>
</reference>
<dbReference type="Proteomes" id="UP000001307">
    <property type="component" value="Unassembled WGS sequence"/>
</dbReference>
<gene>
    <name evidence="1" type="ORF">GSOID_T00006107001</name>
</gene>
<name>E4WU04_OIKDI</name>
<keyword evidence="2" id="KW-1185">Reference proteome</keyword>